<protein>
    <submittedName>
        <fullName evidence="1">YkgJ family cysteine cluster protein</fullName>
    </submittedName>
</protein>
<accession>A0A921T903</accession>
<dbReference type="EMBL" id="DYTS01000283">
    <property type="protein sequence ID" value="HJH20237.1"/>
    <property type="molecule type" value="Genomic_DNA"/>
</dbReference>
<reference evidence="1" key="1">
    <citation type="journal article" date="2021" name="PeerJ">
        <title>Extensive microbial diversity within the chicken gut microbiome revealed by metagenomics and culture.</title>
        <authorList>
            <person name="Gilroy R."/>
            <person name="Ravi A."/>
            <person name="Getino M."/>
            <person name="Pursley I."/>
            <person name="Horton D.L."/>
            <person name="Alikhan N.F."/>
            <person name="Baker D."/>
            <person name="Gharbi K."/>
            <person name="Hall N."/>
            <person name="Watson M."/>
            <person name="Adriaenssens E.M."/>
            <person name="Foster-Nyarko E."/>
            <person name="Jarju S."/>
            <person name="Secka A."/>
            <person name="Antonio M."/>
            <person name="Oren A."/>
            <person name="Chaudhuri R.R."/>
            <person name="La Ragione R."/>
            <person name="Hildebrand F."/>
            <person name="Pallen M.J."/>
        </authorList>
    </citation>
    <scope>NUCLEOTIDE SEQUENCE</scope>
    <source>
        <strain evidence="1">ChiSjej2B20-17149</strain>
    </source>
</reference>
<evidence type="ECO:0000313" key="2">
    <source>
        <dbReference type="Proteomes" id="UP000752172"/>
    </source>
</evidence>
<reference evidence="1" key="2">
    <citation type="submission" date="2021-09" db="EMBL/GenBank/DDBJ databases">
        <authorList>
            <person name="Gilroy R."/>
        </authorList>
    </citation>
    <scope>NUCLEOTIDE SEQUENCE</scope>
    <source>
        <strain evidence="1">ChiSjej2B20-17149</strain>
    </source>
</reference>
<dbReference type="Proteomes" id="UP000752172">
    <property type="component" value="Unassembled WGS sequence"/>
</dbReference>
<dbReference type="InterPro" id="IPR005358">
    <property type="entry name" value="Puta_zinc/iron-chelating_dom"/>
</dbReference>
<gene>
    <name evidence="1" type="ORF">K8W20_16145</name>
</gene>
<dbReference type="RefSeq" id="WP_278917709.1">
    <property type="nucleotide sequence ID" value="NZ_DYTS01000283.1"/>
</dbReference>
<sequence>MPDTHPAFACSRCLECCRRVHLLPETAAMDRGDGVCQHLDELNALCRIYDERPDICRIDRQYVLHYQQAMTWESFVRMNEAGCKQLQVLASSETTGAPIA</sequence>
<dbReference type="AlphaFoldDB" id="A0A921T903"/>
<comment type="caution">
    <text evidence="1">The sequence shown here is derived from an EMBL/GenBank/DDBJ whole genome shotgun (WGS) entry which is preliminary data.</text>
</comment>
<name>A0A921T903_9PSED</name>
<evidence type="ECO:0000313" key="1">
    <source>
        <dbReference type="EMBL" id="HJH20237.1"/>
    </source>
</evidence>
<organism evidence="1 2">
    <name type="scientific">Pseudomonas lactis</name>
    <dbReference type="NCBI Taxonomy" id="1615674"/>
    <lineage>
        <taxon>Bacteria</taxon>
        <taxon>Pseudomonadati</taxon>
        <taxon>Pseudomonadota</taxon>
        <taxon>Gammaproteobacteria</taxon>
        <taxon>Pseudomonadales</taxon>
        <taxon>Pseudomonadaceae</taxon>
        <taxon>Pseudomonas</taxon>
    </lineage>
</organism>
<proteinExistence type="predicted"/>
<dbReference type="Pfam" id="PF03692">
    <property type="entry name" value="CxxCxxCC"/>
    <property type="match status" value="1"/>
</dbReference>